<sequence length="213" mass="23762">MSAADTDKSLAGNYLAIIKELAAYSAGSSANRILDRLSVLPSHDQDSRTAILESDHGKNLPDRLVGVLRLFRIVQSKRQEVNSYYEAAMSRYGIVNTLTAKRRPSDDESRIKQILTDYILKIESFFEKNDIADEALIKEINRFLSEFESLNLLNETNLSSLVLSAKAISLIQPPVEKLVVCYGDYETAEPILKRLIRIAEMIIEDAGGTVAKP</sequence>
<gene>
    <name evidence="1" type="ORF">CH379_004840</name>
    <name evidence="2" type="ORF">CH379_15270</name>
</gene>
<dbReference type="AlphaFoldDB" id="A0A2N0B691"/>
<reference evidence="1" key="3">
    <citation type="submission" date="2023-10" db="EMBL/GenBank/DDBJ databases">
        <authorList>
            <person name="Picardeau M."/>
            <person name="Thibeaux R."/>
        </authorList>
    </citation>
    <scope>NUCLEOTIDE SEQUENCE</scope>
    <source>
        <strain evidence="1">ATI7-C-A5</strain>
    </source>
</reference>
<organism evidence="2">
    <name type="scientific">Leptospira ellisii</name>
    <dbReference type="NCBI Taxonomy" id="2023197"/>
    <lineage>
        <taxon>Bacteria</taxon>
        <taxon>Pseudomonadati</taxon>
        <taxon>Spirochaetota</taxon>
        <taxon>Spirochaetia</taxon>
        <taxon>Leptospirales</taxon>
        <taxon>Leptospiraceae</taxon>
        <taxon>Leptospira</taxon>
    </lineage>
</organism>
<dbReference type="EMBL" id="NPEF02000004">
    <property type="protein sequence ID" value="MDV6234954.1"/>
    <property type="molecule type" value="Genomic_DNA"/>
</dbReference>
<evidence type="ECO:0000313" key="1">
    <source>
        <dbReference type="EMBL" id="MDV6234954.1"/>
    </source>
</evidence>
<dbReference type="RefSeq" id="WP_100765455.1">
    <property type="nucleotide sequence ID" value="NZ_NPEF02000004.1"/>
</dbReference>
<evidence type="ECO:0000313" key="3">
    <source>
        <dbReference type="Proteomes" id="UP000232122"/>
    </source>
</evidence>
<protein>
    <submittedName>
        <fullName evidence="2">Uncharacterized protein</fullName>
    </submittedName>
</protein>
<proteinExistence type="predicted"/>
<accession>A0A2N0B691</accession>
<keyword evidence="3" id="KW-1185">Reference proteome</keyword>
<comment type="caution">
    <text evidence="2">The sequence shown here is derived from an EMBL/GenBank/DDBJ whole genome shotgun (WGS) entry which is preliminary data.</text>
</comment>
<dbReference type="Proteomes" id="UP000232122">
    <property type="component" value="Unassembled WGS sequence"/>
</dbReference>
<dbReference type="OrthoDB" id="344518at2"/>
<reference evidence="2" key="1">
    <citation type="submission" date="2017-07" db="EMBL/GenBank/DDBJ databases">
        <title>Leptospira spp. isolated from tropical soils.</title>
        <authorList>
            <person name="Thibeaux R."/>
            <person name="Iraola G."/>
            <person name="Ferres I."/>
            <person name="Bierque E."/>
            <person name="Girault D."/>
            <person name="Soupe-Gilbert M.-E."/>
            <person name="Picardeau M."/>
            <person name="Goarant C."/>
        </authorList>
    </citation>
    <scope>NUCLEOTIDE SEQUENCE [LARGE SCALE GENOMIC DNA]</scope>
    <source>
        <strain evidence="2">ATI7-C-A5</strain>
    </source>
</reference>
<name>A0A2N0B691_9LEPT</name>
<evidence type="ECO:0000313" key="2">
    <source>
        <dbReference type="EMBL" id="PJZ92060.1"/>
    </source>
</evidence>
<reference evidence="1 3" key="2">
    <citation type="journal article" date="2018" name="Microb. Genom.">
        <title>Deciphering the unexplored Leptospira diversity from soils uncovers genomic evolution to virulence.</title>
        <authorList>
            <person name="Thibeaux R."/>
            <person name="Iraola G."/>
            <person name="Ferres I."/>
            <person name="Bierque E."/>
            <person name="Girault D."/>
            <person name="Soupe-Gilbert M.E."/>
            <person name="Picardeau M."/>
            <person name="Goarant C."/>
        </authorList>
    </citation>
    <scope>NUCLEOTIDE SEQUENCE [LARGE SCALE GENOMIC DNA]</scope>
    <source>
        <strain evidence="1 3">ATI7-C-A5</strain>
    </source>
</reference>
<dbReference type="EMBL" id="NPEF01000178">
    <property type="protein sequence ID" value="PJZ92060.1"/>
    <property type="molecule type" value="Genomic_DNA"/>
</dbReference>